<dbReference type="Gene3D" id="2.40.10.350">
    <property type="entry name" value="Rod shape-determining protein MreC, domain 2"/>
    <property type="match status" value="1"/>
</dbReference>
<dbReference type="EMBL" id="SACR01000001">
    <property type="protein sequence ID" value="RVU49143.1"/>
    <property type="molecule type" value="Genomic_DNA"/>
</dbReference>
<reference evidence="9 10" key="1">
    <citation type="submission" date="2019-01" db="EMBL/GenBank/DDBJ databases">
        <authorList>
            <person name="Chen W.-M."/>
        </authorList>
    </citation>
    <scope>NUCLEOTIDE SEQUENCE [LARGE SCALE GENOMIC DNA]</scope>
    <source>
        <strain evidence="9 10">KYPY4</strain>
    </source>
</reference>
<dbReference type="OrthoDB" id="9808025at2"/>
<evidence type="ECO:0000313" key="10">
    <source>
        <dbReference type="Proteomes" id="UP000285575"/>
    </source>
</evidence>
<comment type="function">
    <text evidence="5">Involved in formation and maintenance of cell shape.</text>
</comment>
<dbReference type="AlphaFoldDB" id="A0A437RQS2"/>
<dbReference type="Gene3D" id="2.40.10.340">
    <property type="entry name" value="Rod shape-determining protein MreC, domain 1"/>
    <property type="match status" value="1"/>
</dbReference>
<name>A0A437RQS2_9BURK</name>
<dbReference type="Pfam" id="PF04085">
    <property type="entry name" value="MreC"/>
    <property type="match status" value="1"/>
</dbReference>
<evidence type="ECO:0000256" key="1">
    <source>
        <dbReference type="ARBA" id="ARBA00009369"/>
    </source>
</evidence>
<feature type="domain" description="Rod shape-determining protein MreC beta-barrel core" evidence="8">
    <location>
        <begin position="132"/>
        <end position="277"/>
    </location>
</feature>
<evidence type="ECO:0000256" key="2">
    <source>
        <dbReference type="ARBA" id="ARBA00013855"/>
    </source>
</evidence>
<evidence type="ECO:0000313" key="9">
    <source>
        <dbReference type="EMBL" id="RVU49143.1"/>
    </source>
</evidence>
<comment type="caution">
    <text evidence="9">The sequence shown here is derived from an EMBL/GenBank/DDBJ whole genome shotgun (WGS) entry which is preliminary data.</text>
</comment>
<keyword evidence="3 5" id="KW-0133">Cell shape</keyword>
<dbReference type="InterPro" id="IPR042175">
    <property type="entry name" value="Cell/Rod_MreC_2"/>
</dbReference>
<dbReference type="GO" id="GO:0005886">
    <property type="term" value="C:plasma membrane"/>
    <property type="evidence" value="ECO:0007669"/>
    <property type="project" value="TreeGrafter"/>
</dbReference>
<dbReference type="InterPro" id="IPR042177">
    <property type="entry name" value="Cell/Rod_1"/>
</dbReference>
<evidence type="ECO:0000256" key="5">
    <source>
        <dbReference type="PIRNR" id="PIRNR038471"/>
    </source>
</evidence>
<dbReference type="NCBIfam" id="TIGR00219">
    <property type="entry name" value="mreC"/>
    <property type="match status" value="1"/>
</dbReference>
<evidence type="ECO:0000256" key="7">
    <source>
        <dbReference type="SAM" id="MobiDB-lite"/>
    </source>
</evidence>
<protein>
    <recommendedName>
        <fullName evidence="2 5">Cell shape-determining protein MreC</fullName>
    </recommendedName>
    <alternativeName>
        <fullName evidence="4 5">Cell shape protein MreC</fullName>
    </alternativeName>
</protein>
<sequence>MPLGTLDRTPPPFFRQGPSALSKLVFFSALAVFLMVADTRFGWTQPLRAALAVALLPVQRALAVPVEMWEGGEDYLRGLRQAQAAEREAQQRLAAQAERSLRTAQLQQENDRLRALLELRQAVAVRSRPAEVLYEAADPYSRKVIIDRGATQGVVLGAPVINEAGVLGQVTRLYPLTAEVTLLADKDAAIPVLNVRTQQRNAAFGGAAGGMELRYASANADVKVGDELQTSGLDGVYPPGLPVARVANVERRVESGFARVLLTPVAQADGVRHVLVLEPVAAQLPARPEPEAVEKTGRPDHQLKTPRRAASTP</sequence>
<dbReference type="RefSeq" id="WP_128226783.1">
    <property type="nucleotide sequence ID" value="NZ_SACR01000001.1"/>
</dbReference>
<accession>A0A437RQS2</accession>
<dbReference type="InterPro" id="IPR055342">
    <property type="entry name" value="MreC_beta-barrel_core"/>
</dbReference>
<keyword evidence="10" id="KW-1185">Reference proteome</keyword>
<evidence type="ECO:0000259" key="8">
    <source>
        <dbReference type="Pfam" id="PF04085"/>
    </source>
</evidence>
<feature type="region of interest" description="Disordered" evidence="7">
    <location>
        <begin position="286"/>
        <end position="313"/>
    </location>
</feature>
<evidence type="ECO:0000256" key="3">
    <source>
        <dbReference type="ARBA" id="ARBA00022960"/>
    </source>
</evidence>
<organism evidence="9 10">
    <name type="scientific">Rubrivivax rivuli</name>
    <dbReference type="NCBI Taxonomy" id="1862385"/>
    <lineage>
        <taxon>Bacteria</taxon>
        <taxon>Pseudomonadati</taxon>
        <taxon>Pseudomonadota</taxon>
        <taxon>Betaproteobacteria</taxon>
        <taxon>Burkholderiales</taxon>
        <taxon>Sphaerotilaceae</taxon>
        <taxon>Rubrivivax</taxon>
    </lineage>
</organism>
<gene>
    <name evidence="9" type="primary">mreC</name>
    <name evidence="9" type="ORF">EOE66_00720</name>
</gene>
<dbReference type="InterPro" id="IPR007221">
    <property type="entry name" value="MreC"/>
</dbReference>
<dbReference type="PANTHER" id="PTHR34138:SF1">
    <property type="entry name" value="CELL SHAPE-DETERMINING PROTEIN MREC"/>
    <property type="match status" value="1"/>
</dbReference>
<dbReference type="Proteomes" id="UP000285575">
    <property type="component" value="Unassembled WGS sequence"/>
</dbReference>
<comment type="similarity">
    <text evidence="1 5">Belongs to the MreC family.</text>
</comment>
<dbReference type="PANTHER" id="PTHR34138">
    <property type="entry name" value="CELL SHAPE-DETERMINING PROTEIN MREC"/>
    <property type="match status" value="1"/>
</dbReference>
<keyword evidence="6" id="KW-0175">Coiled coil</keyword>
<proteinExistence type="inferred from homology"/>
<evidence type="ECO:0000256" key="6">
    <source>
        <dbReference type="SAM" id="Coils"/>
    </source>
</evidence>
<evidence type="ECO:0000256" key="4">
    <source>
        <dbReference type="ARBA" id="ARBA00032089"/>
    </source>
</evidence>
<dbReference type="GO" id="GO:0008360">
    <property type="term" value="P:regulation of cell shape"/>
    <property type="evidence" value="ECO:0007669"/>
    <property type="project" value="UniProtKB-KW"/>
</dbReference>
<feature type="compositionally biased region" description="Basic and acidic residues" evidence="7">
    <location>
        <begin position="288"/>
        <end position="303"/>
    </location>
</feature>
<feature type="coiled-coil region" evidence="6">
    <location>
        <begin position="79"/>
        <end position="107"/>
    </location>
</feature>
<dbReference type="PIRSF" id="PIRSF038471">
    <property type="entry name" value="MreC"/>
    <property type="match status" value="1"/>
</dbReference>